<accession>A0ABW6KFX2</accession>
<evidence type="ECO:0000256" key="1">
    <source>
        <dbReference type="SAM" id="SignalP"/>
    </source>
</evidence>
<evidence type="ECO:0000313" key="3">
    <source>
        <dbReference type="Proteomes" id="UP001601059"/>
    </source>
</evidence>
<dbReference type="PROSITE" id="PS51257">
    <property type="entry name" value="PROKAR_LIPOPROTEIN"/>
    <property type="match status" value="1"/>
</dbReference>
<evidence type="ECO:0000313" key="2">
    <source>
        <dbReference type="EMBL" id="MFE8703077.1"/>
    </source>
</evidence>
<dbReference type="SUPFAM" id="SSF53850">
    <property type="entry name" value="Periplasmic binding protein-like II"/>
    <property type="match status" value="1"/>
</dbReference>
<keyword evidence="3" id="KW-1185">Reference proteome</keyword>
<organism evidence="2 3">
    <name type="scientific">Cytobacillus spartinae</name>
    <dbReference type="NCBI Taxonomy" id="3299023"/>
    <lineage>
        <taxon>Bacteria</taxon>
        <taxon>Bacillati</taxon>
        <taxon>Bacillota</taxon>
        <taxon>Bacilli</taxon>
        <taxon>Bacillales</taxon>
        <taxon>Bacillaceae</taxon>
        <taxon>Cytobacillus</taxon>
    </lineage>
</organism>
<proteinExistence type="predicted"/>
<protein>
    <submittedName>
        <fullName evidence="2">ABC transporter substrate-binding protein</fullName>
    </submittedName>
</protein>
<comment type="caution">
    <text evidence="2">The sequence shown here is derived from an EMBL/GenBank/DDBJ whole genome shotgun (WGS) entry which is preliminary data.</text>
</comment>
<dbReference type="EMBL" id="JBIACK010000013">
    <property type="protein sequence ID" value="MFE8703077.1"/>
    <property type="molecule type" value="Genomic_DNA"/>
</dbReference>
<dbReference type="Proteomes" id="UP001601059">
    <property type="component" value="Unassembled WGS sequence"/>
</dbReference>
<name>A0ABW6KFX2_9BACI</name>
<dbReference type="PANTHER" id="PTHR43649">
    <property type="entry name" value="ARABINOSE-BINDING PROTEIN-RELATED"/>
    <property type="match status" value="1"/>
</dbReference>
<dbReference type="Gene3D" id="3.40.190.10">
    <property type="entry name" value="Periplasmic binding protein-like II"/>
    <property type="match status" value="2"/>
</dbReference>
<dbReference type="PANTHER" id="PTHR43649:SF12">
    <property type="entry name" value="DIACETYLCHITOBIOSE BINDING PROTEIN DASA"/>
    <property type="match status" value="1"/>
</dbReference>
<dbReference type="InterPro" id="IPR006059">
    <property type="entry name" value="SBP"/>
</dbReference>
<gene>
    <name evidence="2" type="ORF">ACFYKX_21080</name>
</gene>
<dbReference type="RefSeq" id="WP_389363308.1">
    <property type="nucleotide sequence ID" value="NZ_JBIACK010000013.1"/>
</dbReference>
<keyword evidence="1" id="KW-0732">Signal</keyword>
<sequence length="440" mass="48150">MKAKFFPAILSLVLLLSIALVGCSSDTETGTEKDDTNKDDASKTEEVTIDIFQFKVEFKDQFEEVAKAYEAENEGVKINITTVGGGEDYGAALKSKFASGNEPTIYNVGGPQDVQDWLDKLADLSDTKAAGAALSGTLEGVTKDGKVLGLPYNQEGYGFIYNKNVFEEAGIDPASITSYAALEEAVKTLDSKKGDLGLDAVFALPAKETWVTGLHLSNVFLAPEFDQNVLTAFDKPSVEFTHGDAFKKVLDLQNDYSAQPTVSLDYSQQVEELFSTGRVAMIQQGNWAYGSIAGIDEELANNGIGMLPIPVEGYKEDSVPVGVPMYWAVNSNKDQAEIDAAKSFLDWLYTSETGKTAVLEDFKFIPAYDGFDSSKLTDPLAKDIYKYAQDGKTLAWTFMGYPTGWGQEKLGINIQKYVSGEMKWEDLVKESQAAWEESRK</sequence>
<feature type="chain" id="PRO_5045852168" evidence="1">
    <location>
        <begin position="23"/>
        <end position="440"/>
    </location>
</feature>
<reference evidence="2 3" key="1">
    <citation type="submission" date="2024-08" db="EMBL/GenBank/DDBJ databases">
        <title>Two novel Cytobacillus novel species.</title>
        <authorList>
            <person name="Liu G."/>
        </authorList>
    </citation>
    <scope>NUCLEOTIDE SEQUENCE [LARGE SCALE GENOMIC DNA]</scope>
    <source>
        <strain evidence="2 3">FJAT-54145</strain>
    </source>
</reference>
<feature type="signal peptide" evidence="1">
    <location>
        <begin position="1"/>
        <end position="22"/>
    </location>
</feature>
<dbReference type="Pfam" id="PF01547">
    <property type="entry name" value="SBP_bac_1"/>
    <property type="match status" value="1"/>
</dbReference>
<dbReference type="InterPro" id="IPR050490">
    <property type="entry name" value="Bact_solute-bd_prot1"/>
</dbReference>